<keyword evidence="7 11" id="KW-0297">G-protein coupled receptor</keyword>
<evidence type="ECO:0000256" key="3">
    <source>
        <dbReference type="ARBA" id="ARBA00022475"/>
    </source>
</evidence>
<dbReference type="Proteomes" id="UP001066276">
    <property type="component" value="Chromosome 6"/>
</dbReference>
<evidence type="ECO:0000256" key="5">
    <source>
        <dbReference type="ARBA" id="ARBA00022692"/>
    </source>
</evidence>
<evidence type="ECO:0000256" key="2">
    <source>
        <dbReference type="ARBA" id="ARBA00010663"/>
    </source>
</evidence>
<evidence type="ECO:0000256" key="8">
    <source>
        <dbReference type="ARBA" id="ARBA00023136"/>
    </source>
</evidence>
<name>A0AAV7QD04_PLEWA</name>
<dbReference type="PANTHER" id="PTHR24062">
    <property type="entry name" value="VOMERONASAL TYPE-1 RECEPTOR"/>
    <property type="match status" value="1"/>
</dbReference>
<evidence type="ECO:0000256" key="11">
    <source>
        <dbReference type="RuleBase" id="RU364061"/>
    </source>
</evidence>
<reference evidence="13" key="1">
    <citation type="journal article" date="2022" name="bioRxiv">
        <title>Sequencing and chromosome-scale assembly of the giantPleurodeles waltlgenome.</title>
        <authorList>
            <person name="Brown T."/>
            <person name="Elewa A."/>
            <person name="Iarovenko S."/>
            <person name="Subramanian E."/>
            <person name="Araus A.J."/>
            <person name="Petzold A."/>
            <person name="Susuki M."/>
            <person name="Suzuki K.-i.T."/>
            <person name="Hayashi T."/>
            <person name="Toyoda A."/>
            <person name="Oliveira C."/>
            <person name="Osipova E."/>
            <person name="Leigh N.D."/>
            <person name="Simon A."/>
            <person name="Yun M.H."/>
        </authorList>
    </citation>
    <scope>NUCLEOTIDE SEQUENCE</scope>
    <source>
        <strain evidence="13">20211129_DDA</strain>
        <tissue evidence="13">Liver</tissue>
    </source>
</reference>
<evidence type="ECO:0000256" key="6">
    <source>
        <dbReference type="ARBA" id="ARBA00022989"/>
    </source>
</evidence>
<evidence type="ECO:0000256" key="4">
    <source>
        <dbReference type="ARBA" id="ARBA00022507"/>
    </source>
</evidence>
<sequence length="256" mass="29052">MEAYALLLELIFFFTTIVGLSGNLTVLFTLLRIVYGAYTFMKAEVILSHLAWANLLVCLTQGVPHSLYVIGVRYLFTDVMCKILLFVFRTSRALAIMFTCLLSCFQCTTITQNTEKWLNMKFLTQKYMLLFFIAVYVVSMVTSANLTMFTVGSRNITALKYTFNLGYCLVIYPDQLSIQGVGFGIFGRDLMIVFIMATASTYILLILHRHGKQVAVIRNAQNNKERNAEAQAAKTVVTLVIVYVTLFGLDCLIWFY</sequence>
<keyword evidence="8 11" id="KW-0472">Membrane</keyword>
<evidence type="ECO:0000313" key="14">
    <source>
        <dbReference type="Proteomes" id="UP001066276"/>
    </source>
</evidence>
<feature type="transmembrane region" description="Helical" evidence="11">
    <location>
        <begin position="236"/>
        <end position="255"/>
    </location>
</feature>
<feature type="transmembrane region" description="Helical" evidence="11">
    <location>
        <begin position="190"/>
        <end position="208"/>
    </location>
</feature>
<feature type="transmembrane region" description="Helical" evidence="11">
    <location>
        <begin position="127"/>
        <end position="151"/>
    </location>
</feature>
<feature type="transmembrane region" description="Helical" evidence="11">
    <location>
        <begin position="6"/>
        <end position="31"/>
    </location>
</feature>
<keyword evidence="10 11" id="KW-0807">Transducer</keyword>
<keyword evidence="5 11" id="KW-0812">Transmembrane</keyword>
<dbReference type="GO" id="GO:0016503">
    <property type="term" value="F:pheromone receptor activity"/>
    <property type="evidence" value="ECO:0007669"/>
    <property type="project" value="InterPro"/>
</dbReference>
<keyword evidence="4 11" id="KW-0589">Pheromone response</keyword>
<dbReference type="InterPro" id="IPR017452">
    <property type="entry name" value="GPCR_Rhodpsn_7TM"/>
</dbReference>
<keyword evidence="9 11" id="KW-0675">Receptor</keyword>
<evidence type="ECO:0000256" key="9">
    <source>
        <dbReference type="ARBA" id="ARBA00023170"/>
    </source>
</evidence>
<feature type="domain" description="G-protein coupled receptors family 1 profile" evidence="12">
    <location>
        <begin position="22"/>
        <end position="256"/>
    </location>
</feature>
<dbReference type="SUPFAM" id="SSF81321">
    <property type="entry name" value="Family A G protein-coupled receptor-like"/>
    <property type="match status" value="1"/>
</dbReference>
<dbReference type="PROSITE" id="PS50262">
    <property type="entry name" value="G_PROTEIN_RECEP_F1_2"/>
    <property type="match status" value="1"/>
</dbReference>
<dbReference type="GO" id="GO:0019236">
    <property type="term" value="P:response to pheromone"/>
    <property type="evidence" value="ECO:0007669"/>
    <property type="project" value="UniProtKB-KW"/>
</dbReference>
<feature type="transmembrane region" description="Helical" evidence="11">
    <location>
        <begin position="43"/>
        <end position="63"/>
    </location>
</feature>
<dbReference type="InterPro" id="IPR004072">
    <property type="entry name" value="Vmron_rcpt_1"/>
</dbReference>
<feature type="transmembrane region" description="Helical" evidence="11">
    <location>
        <begin position="83"/>
        <end position="106"/>
    </location>
</feature>
<keyword evidence="3 11" id="KW-1003">Cell membrane</keyword>
<keyword evidence="14" id="KW-1185">Reference proteome</keyword>
<gene>
    <name evidence="13" type="ORF">NDU88_004689</name>
</gene>
<comment type="caution">
    <text evidence="13">The sequence shown here is derived from an EMBL/GenBank/DDBJ whole genome shotgun (WGS) entry which is preliminary data.</text>
</comment>
<dbReference type="GO" id="GO:0005886">
    <property type="term" value="C:plasma membrane"/>
    <property type="evidence" value="ECO:0007669"/>
    <property type="project" value="UniProtKB-SubCell"/>
</dbReference>
<evidence type="ECO:0000259" key="12">
    <source>
        <dbReference type="PROSITE" id="PS50262"/>
    </source>
</evidence>
<evidence type="ECO:0000313" key="13">
    <source>
        <dbReference type="EMBL" id="KAJ1138301.1"/>
    </source>
</evidence>
<dbReference type="AlphaFoldDB" id="A0AAV7QD04"/>
<comment type="subcellular location">
    <subcellularLocation>
        <location evidence="1 11">Cell membrane</location>
        <topology evidence="1 11">Multi-pass membrane protein</topology>
    </subcellularLocation>
</comment>
<proteinExistence type="inferred from homology"/>
<keyword evidence="6 11" id="KW-1133">Transmembrane helix</keyword>
<protein>
    <recommendedName>
        <fullName evidence="11">Vomeronasal type-1 receptor</fullName>
    </recommendedName>
</protein>
<comment type="similarity">
    <text evidence="2 11">Belongs to the G-protein coupled receptor 1 family.</text>
</comment>
<organism evidence="13 14">
    <name type="scientific">Pleurodeles waltl</name>
    <name type="common">Iberian ribbed newt</name>
    <dbReference type="NCBI Taxonomy" id="8319"/>
    <lineage>
        <taxon>Eukaryota</taxon>
        <taxon>Metazoa</taxon>
        <taxon>Chordata</taxon>
        <taxon>Craniata</taxon>
        <taxon>Vertebrata</taxon>
        <taxon>Euteleostomi</taxon>
        <taxon>Amphibia</taxon>
        <taxon>Batrachia</taxon>
        <taxon>Caudata</taxon>
        <taxon>Salamandroidea</taxon>
        <taxon>Salamandridae</taxon>
        <taxon>Pleurodelinae</taxon>
        <taxon>Pleurodeles</taxon>
    </lineage>
</organism>
<accession>A0AAV7QD04</accession>
<dbReference type="EMBL" id="JANPWB010000010">
    <property type="protein sequence ID" value="KAJ1138301.1"/>
    <property type="molecule type" value="Genomic_DNA"/>
</dbReference>
<evidence type="ECO:0000256" key="7">
    <source>
        <dbReference type="ARBA" id="ARBA00023040"/>
    </source>
</evidence>
<dbReference type="Gene3D" id="1.20.1070.10">
    <property type="entry name" value="Rhodopsin 7-helix transmembrane proteins"/>
    <property type="match status" value="1"/>
</dbReference>
<evidence type="ECO:0000256" key="1">
    <source>
        <dbReference type="ARBA" id="ARBA00004651"/>
    </source>
</evidence>
<dbReference type="Pfam" id="PF03402">
    <property type="entry name" value="V1R"/>
    <property type="match status" value="1"/>
</dbReference>
<evidence type="ECO:0000256" key="10">
    <source>
        <dbReference type="ARBA" id="ARBA00023224"/>
    </source>
</evidence>